<comment type="caution">
    <text evidence="1">The sequence shown here is derived from an EMBL/GenBank/DDBJ whole genome shotgun (WGS) entry which is preliminary data.</text>
</comment>
<sequence>MEDEEYYHMMVSDMERLHRTYHHINRSEEQLDAAAAELPRFNTSMSSAAGRIHNPLMSGIQLAISGAAKASLNAALERVAEARRKLFAVHH</sequence>
<evidence type="ECO:0000313" key="2">
    <source>
        <dbReference type="Proteomes" id="UP001286456"/>
    </source>
</evidence>
<reference evidence="1" key="1">
    <citation type="journal article" date="2023" name="Mol. Phylogenet. Evol.">
        <title>Genome-scale phylogeny and comparative genomics of the fungal order Sordariales.</title>
        <authorList>
            <person name="Hensen N."/>
            <person name="Bonometti L."/>
            <person name="Westerberg I."/>
            <person name="Brannstrom I.O."/>
            <person name="Guillou S."/>
            <person name="Cros-Aarteil S."/>
            <person name="Calhoun S."/>
            <person name="Haridas S."/>
            <person name="Kuo A."/>
            <person name="Mondo S."/>
            <person name="Pangilinan J."/>
            <person name="Riley R."/>
            <person name="LaButti K."/>
            <person name="Andreopoulos B."/>
            <person name="Lipzen A."/>
            <person name="Chen C."/>
            <person name="Yan M."/>
            <person name="Daum C."/>
            <person name="Ng V."/>
            <person name="Clum A."/>
            <person name="Steindorff A."/>
            <person name="Ohm R.A."/>
            <person name="Martin F."/>
            <person name="Silar P."/>
            <person name="Natvig D.O."/>
            <person name="Lalanne C."/>
            <person name="Gautier V."/>
            <person name="Ament-Velasquez S.L."/>
            <person name="Kruys A."/>
            <person name="Hutchinson M.I."/>
            <person name="Powell A.J."/>
            <person name="Barry K."/>
            <person name="Miller A.N."/>
            <person name="Grigoriev I.V."/>
            <person name="Debuchy R."/>
            <person name="Gladieux P."/>
            <person name="Hiltunen Thoren M."/>
            <person name="Johannesson H."/>
        </authorList>
    </citation>
    <scope>NUCLEOTIDE SEQUENCE</scope>
    <source>
        <strain evidence="1">SMH4131-1</strain>
    </source>
</reference>
<dbReference type="Proteomes" id="UP001286456">
    <property type="component" value="Unassembled WGS sequence"/>
</dbReference>
<evidence type="ECO:0000313" key="1">
    <source>
        <dbReference type="EMBL" id="KAK3331638.1"/>
    </source>
</evidence>
<name>A0AAE0MH86_9PEZI</name>
<dbReference type="AlphaFoldDB" id="A0AAE0MH86"/>
<dbReference type="EMBL" id="JAUEPO010000002">
    <property type="protein sequence ID" value="KAK3331638.1"/>
    <property type="molecule type" value="Genomic_DNA"/>
</dbReference>
<protein>
    <submittedName>
        <fullName evidence="1">Uncharacterized protein</fullName>
    </submittedName>
</protein>
<accession>A0AAE0MH86</accession>
<proteinExistence type="predicted"/>
<keyword evidence="2" id="KW-1185">Reference proteome</keyword>
<organism evidence="1 2">
    <name type="scientific">Cercophora scortea</name>
    <dbReference type="NCBI Taxonomy" id="314031"/>
    <lineage>
        <taxon>Eukaryota</taxon>
        <taxon>Fungi</taxon>
        <taxon>Dikarya</taxon>
        <taxon>Ascomycota</taxon>
        <taxon>Pezizomycotina</taxon>
        <taxon>Sordariomycetes</taxon>
        <taxon>Sordariomycetidae</taxon>
        <taxon>Sordariales</taxon>
        <taxon>Lasiosphaeriaceae</taxon>
        <taxon>Cercophora</taxon>
    </lineage>
</organism>
<reference evidence="1" key="2">
    <citation type="submission" date="2023-06" db="EMBL/GenBank/DDBJ databases">
        <authorList>
            <consortium name="Lawrence Berkeley National Laboratory"/>
            <person name="Haridas S."/>
            <person name="Hensen N."/>
            <person name="Bonometti L."/>
            <person name="Westerberg I."/>
            <person name="Brannstrom I.O."/>
            <person name="Guillou S."/>
            <person name="Cros-Aarteil S."/>
            <person name="Calhoun S."/>
            <person name="Kuo A."/>
            <person name="Mondo S."/>
            <person name="Pangilinan J."/>
            <person name="Riley R."/>
            <person name="Labutti K."/>
            <person name="Andreopoulos B."/>
            <person name="Lipzen A."/>
            <person name="Chen C."/>
            <person name="Yanf M."/>
            <person name="Daum C."/>
            <person name="Ng V."/>
            <person name="Clum A."/>
            <person name="Steindorff A."/>
            <person name="Ohm R."/>
            <person name="Martin F."/>
            <person name="Silar P."/>
            <person name="Natvig D."/>
            <person name="Lalanne C."/>
            <person name="Gautier V."/>
            <person name="Ament-Velasquez S.L."/>
            <person name="Kruys A."/>
            <person name="Hutchinson M.I."/>
            <person name="Powell A.J."/>
            <person name="Barry K."/>
            <person name="Miller A.N."/>
            <person name="Grigoriev I.V."/>
            <person name="Debuchy R."/>
            <person name="Gladieux P."/>
            <person name="Thoren M.H."/>
            <person name="Johannesson H."/>
        </authorList>
    </citation>
    <scope>NUCLEOTIDE SEQUENCE</scope>
    <source>
        <strain evidence="1">SMH4131-1</strain>
    </source>
</reference>
<gene>
    <name evidence="1" type="ORF">B0T19DRAFT_84140</name>
</gene>